<evidence type="ECO:0000256" key="5">
    <source>
        <dbReference type="ARBA" id="ARBA00022747"/>
    </source>
</evidence>
<accession>A0A2V1K1N4</accession>
<keyword evidence="4" id="KW-0949">S-adenosyl-L-methionine</keyword>
<dbReference type="Gene3D" id="3.90.120.10">
    <property type="entry name" value="DNA Methylase, subunit A, domain 2"/>
    <property type="match status" value="1"/>
</dbReference>
<evidence type="ECO:0000256" key="2">
    <source>
        <dbReference type="ARBA" id="ARBA00022603"/>
    </source>
</evidence>
<dbReference type="PRINTS" id="PR00105">
    <property type="entry name" value="C5METTRFRASE"/>
</dbReference>
<evidence type="ECO:0000256" key="1">
    <source>
        <dbReference type="ARBA" id="ARBA00011975"/>
    </source>
</evidence>
<comment type="catalytic activity">
    <reaction evidence="6">
        <text>a 2'-deoxycytidine in DNA + S-adenosyl-L-methionine = a 5-methyl-2'-deoxycytidine in DNA + S-adenosyl-L-homocysteine + H(+)</text>
        <dbReference type="Rhea" id="RHEA:13681"/>
        <dbReference type="Rhea" id="RHEA-COMP:11369"/>
        <dbReference type="Rhea" id="RHEA-COMP:11370"/>
        <dbReference type="ChEBI" id="CHEBI:15378"/>
        <dbReference type="ChEBI" id="CHEBI:57856"/>
        <dbReference type="ChEBI" id="CHEBI:59789"/>
        <dbReference type="ChEBI" id="CHEBI:85452"/>
        <dbReference type="ChEBI" id="CHEBI:85454"/>
        <dbReference type="EC" id="2.1.1.37"/>
    </reaction>
</comment>
<evidence type="ECO:0000313" key="7">
    <source>
        <dbReference type="EMBL" id="PWF25011.1"/>
    </source>
</evidence>
<keyword evidence="3" id="KW-0808">Transferase</keyword>
<dbReference type="RefSeq" id="WP_109060414.1">
    <property type="nucleotide sequence ID" value="NZ_QETA01000001.1"/>
</dbReference>
<dbReference type="GO" id="GO:0003677">
    <property type="term" value="F:DNA binding"/>
    <property type="evidence" value="ECO:0007669"/>
    <property type="project" value="TreeGrafter"/>
</dbReference>
<keyword evidence="5" id="KW-0680">Restriction system</keyword>
<dbReference type="AlphaFoldDB" id="A0A2V1K1N4"/>
<evidence type="ECO:0000256" key="4">
    <source>
        <dbReference type="ARBA" id="ARBA00022691"/>
    </source>
</evidence>
<dbReference type="InterPro" id="IPR029063">
    <property type="entry name" value="SAM-dependent_MTases_sf"/>
</dbReference>
<evidence type="ECO:0000256" key="6">
    <source>
        <dbReference type="ARBA" id="ARBA00047422"/>
    </source>
</evidence>
<dbReference type="GO" id="GO:0003886">
    <property type="term" value="F:DNA (cytosine-5-)-methyltransferase activity"/>
    <property type="evidence" value="ECO:0007669"/>
    <property type="project" value="UniProtKB-EC"/>
</dbReference>
<dbReference type="EMBL" id="QETA01000001">
    <property type="protein sequence ID" value="PWF25011.1"/>
    <property type="molecule type" value="Genomic_DNA"/>
</dbReference>
<dbReference type="PANTHER" id="PTHR10629">
    <property type="entry name" value="CYTOSINE-SPECIFIC METHYLTRANSFERASE"/>
    <property type="match status" value="1"/>
</dbReference>
<dbReference type="PANTHER" id="PTHR10629:SF52">
    <property type="entry name" value="DNA (CYTOSINE-5)-METHYLTRANSFERASE 1"/>
    <property type="match status" value="1"/>
</dbReference>
<dbReference type="GO" id="GO:0044027">
    <property type="term" value="P:negative regulation of gene expression via chromosomal CpG island methylation"/>
    <property type="evidence" value="ECO:0007669"/>
    <property type="project" value="TreeGrafter"/>
</dbReference>
<dbReference type="InterPro" id="IPR050390">
    <property type="entry name" value="C5-Methyltransferase"/>
</dbReference>
<dbReference type="InterPro" id="IPR001525">
    <property type="entry name" value="C5_MeTfrase"/>
</dbReference>
<gene>
    <name evidence="7" type="ORF">DD235_02235</name>
</gene>
<organism evidence="7 8">
    <name type="scientific">Corticimicrobacter populi</name>
    <dbReference type="NCBI Taxonomy" id="2175229"/>
    <lineage>
        <taxon>Bacteria</taxon>
        <taxon>Pseudomonadati</taxon>
        <taxon>Pseudomonadota</taxon>
        <taxon>Betaproteobacteria</taxon>
        <taxon>Burkholderiales</taxon>
        <taxon>Alcaligenaceae</taxon>
        <taxon>Corticimicrobacter</taxon>
    </lineage>
</organism>
<dbReference type="Gene3D" id="3.40.50.150">
    <property type="entry name" value="Vaccinia Virus protein VP39"/>
    <property type="match status" value="1"/>
</dbReference>
<sequence>MRHDAHTLELGFPDELIIDNFAGGGGTSTGLEAAFGRPVDIAINHDPEALAMHAINHPYTKHLCESVWDVDPIEVTGNQPVALVWLSPDCKHFSKAKGGTPVSKHIRGLAWVGMRWVALCKPRVLMLENVEEFQTWGPVIINEDGSSYPDPKRKGRTFQSFIRQLRQHGYAVDWRELRACDNGAPTIRKRLFLVARRDGLPIIWPEATHGDPASREVLAGMLTPYRTAAECIDFDLPATSIFDRPKPLAVNTQRRVAKGLWRHVLNSAKPFIVTNTSGHPGAPADQPLPTVATGNHHMLGQPVMTPFLTGAGGPSYSGKPTPTDQPLGTLTTENHRAVVTPTLAPFITEHANASNQRTMPADAPLRTVCAQVKGGHFSLVSPELLPVDGEGFTRQDMRLFQRIKEFDAAINAEASGYAIAPLRGTSDSQMGGHAVEQPLSTVAASGTHHALVAGHITKFNTGSVGTGLDEPLSTITAGGMPKRPSTGITQGLVGAHLITIGYGEREGQAPRAQDIEMPLGTVVTANKHAMVAAHLAHLTHHGDRPGTTPAEPLPTVTGANRGEQALVVANLIDMGHGESCSTGAKRWSSGVRSLETPLNSVTASSVPSALTSAFFEQANGGFYDGDGRPAGAPISTITASGSNQRLVTAYLVQYYSEGGQDSGCVRPMPTVTTKARMGLVSTIQVPVDALAPEHREKARACAALLHEHLPDLFPEPAELALMNYGGIWWVLVDITLRMLKPRELYRAQSFPGDYIIHEIPDPKLLFKDGVQVPGDPRLIPRIPLTITAQVRMCGNSVAPAQAEALVRANFAHEAKIRKVA</sequence>
<reference evidence="8" key="1">
    <citation type="submission" date="2018-05" db="EMBL/GenBank/DDBJ databases">
        <authorList>
            <person name="Li Y."/>
        </authorList>
    </citation>
    <scope>NUCLEOTIDE SEQUENCE [LARGE SCALE GENOMIC DNA]</scope>
    <source>
        <strain evidence="8">3d-2-2</strain>
    </source>
</reference>
<dbReference type="EC" id="2.1.1.37" evidence="1"/>
<dbReference type="GO" id="GO:0009307">
    <property type="term" value="P:DNA restriction-modification system"/>
    <property type="evidence" value="ECO:0007669"/>
    <property type="project" value="UniProtKB-KW"/>
</dbReference>
<keyword evidence="2" id="KW-0489">Methyltransferase</keyword>
<evidence type="ECO:0000313" key="8">
    <source>
        <dbReference type="Proteomes" id="UP000245212"/>
    </source>
</evidence>
<name>A0A2V1K1N4_9BURK</name>
<dbReference type="Pfam" id="PF00145">
    <property type="entry name" value="DNA_methylase"/>
    <property type="match status" value="1"/>
</dbReference>
<protein>
    <recommendedName>
        <fullName evidence="1">DNA (cytosine-5-)-methyltransferase</fullName>
        <ecNumber evidence="1">2.1.1.37</ecNumber>
    </recommendedName>
</protein>
<evidence type="ECO:0000256" key="3">
    <source>
        <dbReference type="ARBA" id="ARBA00022679"/>
    </source>
</evidence>
<keyword evidence="8" id="KW-1185">Reference proteome</keyword>
<dbReference type="GO" id="GO:0032259">
    <property type="term" value="P:methylation"/>
    <property type="evidence" value="ECO:0007669"/>
    <property type="project" value="UniProtKB-KW"/>
</dbReference>
<dbReference type="Proteomes" id="UP000245212">
    <property type="component" value="Unassembled WGS sequence"/>
</dbReference>
<comment type="caution">
    <text evidence="7">The sequence shown here is derived from an EMBL/GenBank/DDBJ whole genome shotgun (WGS) entry which is preliminary data.</text>
</comment>
<dbReference type="SUPFAM" id="SSF53335">
    <property type="entry name" value="S-adenosyl-L-methionine-dependent methyltransferases"/>
    <property type="match status" value="1"/>
</dbReference>
<proteinExistence type="predicted"/>